<sequence>MCHPEPANDKQQVVPMLELVEAQSAVVGMPTRLLADTRYCSEKNIVACADANVTPLIAVARDQYHPDWRERHSEPAPLSAGAGVVQTMAHTLKTKAGRAQYALLKHTIEAVFGIKSVMGFRPFSLRDLELISGEWSLVCLAWNLKRMAALCLFFVPIRNSATVRRLKSDRQLKVDRQAGTLRHVLAQQAVGVLVRSTLPRAVQVGKIELNARTFGQDFVAVHLATLVVRRRLAHGNRLPVQHGREAVDDGLGGRVVHLGEHHEAGDGPVLDPGRTDVNALHVGNLAAPVGATTAWFA</sequence>
<dbReference type="PANTHER" id="PTHR33408:SF2">
    <property type="entry name" value="TRANSPOSASE DDE DOMAIN-CONTAINING PROTEIN"/>
    <property type="match status" value="1"/>
</dbReference>
<dbReference type="EMBL" id="PDOB01000059">
    <property type="protein sequence ID" value="PIL37885.1"/>
    <property type="molecule type" value="Genomic_DNA"/>
</dbReference>
<comment type="caution">
    <text evidence="2">The sequence shown here is derived from an EMBL/GenBank/DDBJ whole genome shotgun (WGS) entry which is preliminary data.</text>
</comment>
<name>A0A2G8SVS5_9BURK</name>
<dbReference type="InterPro" id="IPR025668">
    <property type="entry name" value="Tnp_DDE_dom"/>
</dbReference>
<evidence type="ECO:0000313" key="3">
    <source>
        <dbReference type="Proteomes" id="UP000228593"/>
    </source>
</evidence>
<proteinExistence type="predicted"/>
<feature type="domain" description="Transposase DDE" evidence="1">
    <location>
        <begin position="85"/>
        <end position="148"/>
    </location>
</feature>
<protein>
    <recommendedName>
        <fullName evidence="1">Transposase DDE domain-containing protein</fullName>
    </recommendedName>
</protein>
<evidence type="ECO:0000313" key="2">
    <source>
        <dbReference type="EMBL" id="PIL37885.1"/>
    </source>
</evidence>
<keyword evidence="3" id="KW-1185">Reference proteome</keyword>
<accession>A0A2G8SVS5</accession>
<dbReference type="Proteomes" id="UP000228593">
    <property type="component" value="Unassembled WGS sequence"/>
</dbReference>
<evidence type="ECO:0000259" key="1">
    <source>
        <dbReference type="Pfam" id="PF13751"/>
    </source>
</evidence>
<reference evidence="2 3" key="1">
    <citation type="submission" date="2017-10" db="EMBL/GenBank/DDBJ databases">
        <title>Massilia psychrophilum sp. nov., a novel purple-pigmented bacterium isolated from Tianshan glacier, Xinjiang Municipality, China.</title>
        <authorList>
            <person name="Wang H."/>
        </authorList>
    </citation>
    <scope>NUCLEOTIDE SEQUENCE [LARGE SCALE GENOMIC DNA]</scope>
    <source>
        <strain evidence="2 3">JCM 30813</strain>
    </source>
</reference>
<organism evidence="2 3">
    <name type="scientific">Massilia psychrophila</name>
    <dbReference type="NCBI Taxonomy" id="1603353"/>
    <lineage>
        <taxon>Bacteria</taxon>
        <taxon>Pseudomonadati</taxon>
        <taxon>Pseudomonadota</taxon>
        <taxon>Betaproteobacteria</taxon>
        <taxon>Burkholderiales</taxon>
        <taxon>Oxalobacteraceae</taxon>
        <taxon>Telluria group</taxon>
        <taxon>Massilia</taxon>
    </lineage>
</organism>
<dbReference type="PANTHER" id="PTHR33408">
    <property type="entry name" value="TRANSPOSASE"/>
    <property type="match status" value="1"/>
</dbReference>
<dbReference type="AlphaFoldDB" id="A0A2G8SVS5"/>
<dbReference type="Pfam" id="PF13751">
    <property type="entry name" value="DDE_Tnp_1_6"/>
    <property type="match status" value="1"/>
</dbReference>
<gene>
    <name evidence="2" type="ORF">CR103_21085</name>
</gene>